<dbReference type="Gene3D" id="3.40.50.300">
    <property type="entry name" value="P-loop containing nucleotide triphosphate hydrolases"/>
    <property type="match status" value="1"/>
</dbReference>
<organism evidence="7 8">
    <name type="scientific">Leifsonia tongyongensis</name>
    <dbReference type="NCBI Taxonomy" id="1268043"/>
    <lineage>
        <taxon>Bacteria</taxon>
        <taxon>Bacillati</taxon>
        <taxon>Actinomycetota</taxon>
        <taxon>Actinomycetes</taxon>
        <taxon>Micrococcales</taxon>
        <taxon>Microbacteriaceae</taxon>
        <taxon>Leifsonia</taxon>
    </lineage>
</organism>
<dbReference type="EMBL" id="JAAGWY010000004">
    <property type="protein sequence ID" value="NEN07549.1"/>
    <property type="molecule type" value="Genomic_DNA"/>
</dbReference>
<dbReference type="InterPro" id="IPR003593">
    <property type="entry name" value="AAA+_ATPase"/>
</dbReference>
<keyword evidence="4 7" id="KW-0067">ATP-binding</keyword>
<dbReference type="InterPro" id="IPR025302">
    <property type="entry name" value="DrrA1/2-like_C"/>
</dbReference>
<dbReference type="SUPFAM" id="SSF52540">
    <property type="entry name" value="P-loop containing nucleoside triphosphate hydrolases"/>
    <property type="match status" value="1"/>
</dbReference>
<gene>
    <name evidence="7" type="ORF">G3T36_16935</name>
</gene>
<proteinExistence type="predicted"/>
<evidence type="ECO:0000256" key="4">
    <source>
        <dbReference type="ARBA" id="ARBA00022840"/>
    </source>
</evidence>
<accession>A0A6L9Y1I8</accession>
<evidence type="ECO:0000256" key="5">
    <source>
        <dbReference type="ARBA" id="ARBA00023251"/>
    </source>
</evidence>
<evidence type="ECO:0000259" key="6">
    <source>
        <dbReference type="PROSITE" id="PS50893"/>
    </source>
</evidence>
<comment type="caution">
    <text evidence="7">The sequence shown here is derived from an EMBL/GenBank/DDBJ whole genome shotgun (WGS) entry which is preliminary data.</text>
</comment>
<dbReference type="Proteomes" id="UP000474967">
    <property type="component" value="Unassembled WGS sequence"/>
</dbReference>
<dbReference type="PANTHER" id="PTHR42711">
    <property type="entry name" value="ABC TRANSPORTER ATP-BINDING PROTEIN"/>
    <property type="match status" value="1"/>
</dbReference>
<dbReference type="PROSITE" id="PS50893">
    <property type="entry name" value="ABC_TRANSPORTER_2"/>
    <property type="match status" value="1"/>
</dbReference>
<dbReference type="InterPro" id="IPR027417">
    <property type="entry name" value="P-loop_NTPase"/>
</dbReference>
<dbReference type="GO" id="GO:0005886">
    <property type="term" value="C:plasma membrane"/>
    <property type="evidence" value="ECO:0007669"/>
    <property type="project" value="UniProtKB-SubCell"/>
</dbReference>
<sequence>MNEFPSAPPDSAPSPDGAAIRLVGVSKSYGGVEAIRSLDLDLARGESVALLGPNGAGKSTTIGMMVGLVTADRGRVQVAGTSPRTAVARGAIAAMLQDTGFMGGVTVAELVGFAASIYPRSLAVGRAIDLAGLIGLERRRVDRLSGGQAQRLRFAIAVVADPEILILDEPTRALDVQARAEFWEAMRAFAATGRTLVFATHYLDEVDGNASRVVVLANGSIVGDGRPDEIRRRTGTTMVRVSVADTGFDSQRRLEELAGVAEIARSGERFSLRTTDADATVRELALSGLSWRALEVAPPSLDESFLTLTQEAS</sequence>
<dbReference type="InterPro" id="IPR050763">
    <property type="entry name" value="ABC_transporter_ATP-binding"/>
</dbReference>
<evidence type="ECO:0000313" key="7">
    <source>
        <dbReference type="EMBL" id="NEN07549.1"/>
    </source>
</evidence>
<dbReference type="GO" id="GO:0046677">
    <property type="term" value="P:response to antibiotic"/>
    <property type="evidence" value="ECO:0007669"/>
    <property type="project" value="UniProtKB-KW"/>
</dbReference>
<dbReference type="CDD" id="cd03230">
    <property type="entry name" value="ABC_DR_subfamily_A"/>
    <property type="match status" value="1"/>
</dbReference>
<name>A0A6L9Y1I8_9MICO</name>
<evidence type="ECO:0000256" key="1">
    <source>
        <dbReference type="ARBA" id="ARBA00004202"/>
    </source>
</evidence>
<comment type="subcellular location">
    <subcellularLocation>
        <location evidence="1">Cell membrane</location>
        <topology evidence="1">Peripheral membrane protein</topology>
    </subcellularLocation>
</comment>
<dbReference type="GO" id="GO:0005524">
    <property type="term" value="F:ATP binding"/>
    <property type="evidence" value="ECO:0007669"/>
    <property type="project" value="UniProtKB-KW"/>
</dbReference>
<dbReference type="InterPro" id="IPR003439">
    <property type="entry name" value="ABC_transporter-like_ATP-bd"/>
</dbReference>
<reference evidence="7 8" key="1">
    <citation type="journal article" date="2014" name="J. Microbiol.">
        <title>Diaminobutyricibacter tongyongensis gen. nov., sp. nov. and Homoserinibacter gongjuensis gen. nov., sp. nov. belong to the family Microbacteriaceae.</title>
        <authorList>
            <person name="Kim S.J."/>
            <person name="Ahn J.H."/>
            <person name="Weon H.Y."/>
            <person name="Hamada M."/>
            <person name="Suzuki K."/>
            <person name="Kwon S.W."/>
        </authorList>
    </citation>
    <scope>NUCLEOTIDE SEQUENCE [LARGE SCALE GENOMIC DNA]</scope>
    <source>
        <strain evidence="7 8">NBRC 108724</strain>
    </source>
</reference>
<dbReference type="SMART" id="SM00382">
    <property type="entry name" value="AAA"/>
    <property type="match status" value="1"/>
</dbReference>
<dbReference type="Pfam" id="PF00005">
    <property type="entry name" value="ABC_tran"/>
    <property type="match status" value="1"/>
</dbReference>
<keyword evidence="8" id="KW-1185">Reference proteome</keyword>
<keyword evidence="2" id="KW-0813">Transport</keyword>
<evidence type="ECO:0000313" key="8">
    <source>
        <dbReference type="Proteomes" id="UP000474967"/>
    </source>
</evidence>
<dbReference type="PANTHER" id="PTHR42711:SF17">
    <property type="entry name" value="ABC TRANSPORTER ATP-BINDING PROTEIN"/>
    <property type="match status" value="1"/>
</dbReference>
<keyword evidence="5" id="KW-0046">Antibiotic resistance</keyword>
<dbReference type="Pfam" id="PF13732">
    <property type="entry name" value="DrrA1-3_C"/>
    <property type="match status" value="1"/>
</dbReference>
<evidence type="ECO:0000256" key="3">
    <source>
        <dbReference type="ARBA" id="ARBA00022741"/>
    </source>
</evidence>
<dbReference type="InterPro" id="IPR017871">
    <property type="entry name" value="ABC_transporter-like_CS"/>
</dbReference>
<dbReference type="RefSeq" id="WP_163291012.1">
    <property type="nucleotide sequence ID" value="NZ_JAAGWY010000004.1"/>
</dbReference>
<dbReference type="AlphaFoldDB" id="A0A6L9Y1I8"/>
<evidence type="ECO:0000256" key="2">
    <source>
        <dbReference type="ARBA" id="ARBA00022448"/>
    </source>
</evidence>
<protein>
    <submittedName>
        <fullName evidence="7">ABC transporter ATP-binding protein</fullName>
    </submittedName>
</protein>
<dbReference type="PROSITE" id="PS00211">
    <property type="entry name" value="ABC_TRANSPORTER_1"/>
    <property type="match status" value="1"/>
</dbReference>
<dbReference type="GO" id="GO:0016887">
    <property type="term" value="F:ATP hydrolysis activity"/>
    <property type="evidence" value="ECO:0007669"/>
    <property type="project" value="InterPro"/>
</dbReference>
<feature type="domain" description="ABC transporter" evidence="6">
    <location>
        <begin position="20"/>
        <end position="243"/>
    </location>
</feature>
<keyword evidence="3" id="KW-0547">Nucleotide-binding</keyword>